<dbReference type="GO" id="GO:0003723">
    <property type="term" value="F:RNA binding"/>
    <property type="evidence" value="ECO:0007669"/>
    <property type="project" value="UniProtKB-UniRule"/>
</dbReference>
<keyword evidence="5 9" id="KW-0694">RNA-binding</keyword>
<dbReference type="EMBL" id="KZ992718">
    <property type="protein sequence ID" value="RKP07448.1"/>
    <property type="molecule type" value="Genomic_DNA"/>
</dbReference>
<dbReference type="EC" id="5.2.1.8" evidence="10"/>
<evidence type="ECO:0000256" key="11">
    <source>
        <dbReference type="SAM" id="MobiDB-lite"/>
    </source>
</evidence>
<keyword evidence="7 10" id="KW-0413">Isomerase</keyword>
<evidence type="ECO:0000256" key="6">
    <source>
        <dbReference type="ARBA" id="ARBA00023110"/>
    </source>
</evidence>
<comment type="subcellular location">
    <subcellularLocation>
        <location evidence="3 10">Nucleus</location>
    </subcellularLocation>
</comment>
<evidence type="ECO:0000256" key="9">
    <source>
        <dbReference type="PROSITE-ProRule" id="PRU00176"/>
    </source>
</evidence>
<evidence type="ECO:0000256" key="10">
    <source>
        <dbReference type="RuleBase" id="RU365081"/>
    </source>
</evidence>
<feature type="domain" description="PPIase cyclophilin-type" evidence="12">
    <location>
        <begin position="6"/>
        <end position="172"/>
    </location>
</feature>
<evidence type="ECO:0000256" key="5">
    <source>
        <dbReference type="ARBA" id="ARBA00022884"/>
    </source>
</evidence>
<evidence type="ECO:0000256" key="7">
    <source>
        <dbReference type="ARBA" id="ARBA00023235"/>
    </source>
</evidence>
<evidence type="ECO:0000259" key="12">
    <source>
        <dbReference type="PROSITE" id="PS50072"/>
    </source>
</evidence>
<dbReference type="InterPro" id="IPR002130">
    <property type="entry name" value="Cyclophilin-type_PPIase_dom"/>
</dbReference>
<reference evidence="15" key="1">
    <citation type="journal article" date="2018" name="Nat. Microbiol.">
        <title>Leveraging single-cell genomics to expand the fungal tree of life.</title>
        <authorList>
            <person name="Ahrendt S.R."/>
            <person name="Quandt C.A."/>
            <person name="Ciobanu D."/>
            <person name="Clum A."/>
            <person name="Salamov A."/>
            <person name="Andreopoulos B."/>
            <person name="Cheng J.F."/>
            <person name="Woyke T."/>
            <person name="Pelin A."/>
            <person name="Henrissat B."/>
            <person name="Reynolds N.K."/>
            <person name="Benny G.L."/>
            <person name="Smith M.E."/>
            <person name="James T.Y."/>
            <person name="Grigoriev I.V."/>
        </authorList>
    </citation>
    <scope>NUCLEOTIDE SEQUENCE [LARGE SCALE GENOMIC DNA]</scope>
    <source>
        <strain evidence="15">RSA 1356</strain>
    </source>
</reference>
<dbReference type="Proteomes" id="UP000271241">
    <property type="component" value="Unassembled WGS sequence"/>
</dbReference>
<dbReference type="PROSITE" id="PS50102">
    <property type="entry name" value="RRM"/>
    <property type="match status" value="1"/>
</dbReference>
<dbReference type="InterPro" id="IPR035542">
    <property type="entry name" value="CRIP"/>
</dbReference>
<accession>A0A4P9XNC9</accession>
<dbReference type="Gene3D" id="2.40.100.10">
    <property type="entry name" value="Cyclophilin-like"/>
    <property type="match status" value="1"/>
</dbReference>
<keyword evidence="8 10" id="KW-0539">Nucleus</keyword>
<dbReference type="GO" id="GO:0005634">
    <property type="term" value="C:nucleus"/>
    <property type="evidence" value="ECO:0007669"/>
    <property type="project" value="UniProtKB-SubCell"/>
</dbReference>
<dbReference type="InterPro" id="IPR000504">
    <property type="entry name" value="RRM_dom"/>
</dbReference>
<dbReference type="PANTHER" id="PTHR45843:SF1">
    <property type="entry name" value="PEPTIDYL-PROLYL CIS-TRANS ISOMERASE-LIKE 4"/>
    <property type="match status" value="1"/>
</dbReference>
<evidence type="ECO:0000256" key="1">
    <source>
        <dbReference type="ARBA" id="ARBA00000971"/>
    </source>
</evidence>
<keyword evidence="15" id="KW-1185">Reference proteome</keyword>
<evidence type="ECO:0000256" key="8">
    <source>
        <dbReference type="ARBA" id="ARBA00023242"/>
    </source>
</evidence>
<keyword evidence="6 10" id="KW-0697">Rotamase</keyword>
<dbReference type="SUPFAM" id="SSF54928">
    <property type="entry name" value="RNA-binding domain, RBD"/>
    <property type="match status" value="1"/>
</dbReference>
<evidence type="ECO:0000256" key="4">
    <source>
        <dbReference type="ARBA" id="ARBA00010739"/>
    </source>
</evidence>
<protein>
    <recommendedName>
        <fullName evidence="10">Peptidyl-prolyl cis-trans isomerase</fullName>
        <shortName evidence="10">PPIase</shortName>
        <ecNumber evidence="10">5.2.1.8</ecNumber>
    </recommendedName>
</protein>
<dbReference type="Gene3D" id="3.30.70.330">
    <property type="match status" value="1"/>
</dbReference>
<comment type="function">
    <text evidence="2 10">PPIases accelerate the folding of proteins. It catalyzes the cis-trans isomerization of proline imidic peptide bonds in oligopeptides.</text>
</comment>
<dbReference type="OrthoDB" id="2083at2759"/>
<dbReference type="FunFam" id="3.30.70.330:FF:000287">
    <property type="entry name" value="Peptidyl-prolyl cis-trans isomerase"/>
    <property type="match status" value="1"/>
</dbReference>
<feature type="non-terminal residue" evidence="14">
    <location>
        <position position="450"/>
    </location>
</feature>
<dbReference type="InterPro" id="IPR035979">
    <property type="entry name" value="RBD_domain_sf"/>
</dbReference>
<dbReference type="CDD" id="cd12235">
    <property type="entry name" value="RRM_PPIL4"/>
    <property type="match status" value="1"/>
</dbReference>
<dbReference type="Pfam" id="PF00160">
    <property type="entry name" value="Pro_isomerase"/>
    <property type="match status" value="1"/>
</dbReference>
<name>A0A4P9XNC9_9FUNG</name>
<evidence type="ECO:0000259" key="13">
    <source>
        <dbReference type="PROSITE" id="PS50102"/>
    </source>
</evidence>
<dbReference type="SMART" id="SM00360">
    <property type="entry name" value="RRM"/>
    <property type="match status" value="1"/>
</dbReference>
<dbReference type="PROSITE" id="PS50072">
    <property type="entry name" value="CSA_PPIASE_2"/>
    <property type="match status" value="1"/>
</dbReference>
<comment type="catalytic activity">
    <reaction evidence="1 10">
        <text>[protein]-peptidylproline (omega=180) = [protein]-peptidylproline (omega=0)</text>
        <dbReference type="Rhea" id="RHEA:16237"/>
        <dbReference type="Rhea" id="RHEA-COMP:10747"/>
        <dbReference type="Rhea" id="RHEA-COMP:10748"/>
        <dbReference type="ChEBI" id="CHEBI:83833"/>
        <dbReference type="ChEBI" id="CHEBI:83834"/>
        <dbReference type="EC" id="5.2.1.8"/>
    </reaction>
</comment>
<dbReference type="CDD" id="cd01921">
    <property type="entry name" value="cyclophilin_RRM"/>
    <property type="match status" value="1"/>
</dbReference>
<feature type="domain" description="RRM" evidence="13">
    <location>
        <begin position="251"/>
        <end position="329"/>
    </location>
</feature>
<dbReference type="PANTHER" id="PTHR45843">
    <property type="entry name" value="PEPTIDYL-PROLYL CIS-TRANS ISOMERASE-LIKE 4"/>
    <property type="match status" value="1"/>
</dbReference>
<dbReference type="InterPro" id="IPR012677">
    <property type="entry name" value="Nucleotide-bd_a/b_plait_sf"/>
</dbReference>
<evidence type="ECO:0000313" key="15">
    <source>
        <dbReference type="Proteomes" id="UP000271241"/>
    </source>
</evidence>
<evidence type="ECO:0000256" key="2">
    <source>
        <dbReference type="ARBA" id="ARBA00002388"/>
    </source>
</evidence>
<dbReference type="STRING" id="78915.A0A4P9XNC9"/>
<dbReference type="Pfam" id="PF00076">
    <property type="entry name" value="RRM_1"/>
    <property type="match status" value="1"/>
</dbReference>
<dbReference type="PRINTS" id="PR00153">
    <property type="entry name" value="CSAPPISMRASE"/>
</dbReference>
<feature type="region of interest" description="Disordered" evidence="11">
    <location>
        <begin position="372"/>
        <end position="450"/>
    </location>
</feature>
<feature type="compositionally biased region" description="Basic and acidic residues" evidence="11">
    <location>
        <begin position="430"/>
        <end position="450"/>
    </location>
</feature>
<evidence type="ECO:0000313" key="14">
    <source>
        <dbReference type="EMBL" id="RKP07448.1"/>
    </source>
</evidence>
<gene>
    <name evidence="14" type="ORF">THASP1DRAFT_2600</name>
</gene>
<sequence>MSVLIETSLGDLVIDLEVDRCPRTCLNFVKLCKIKYYNFCAFFRVEKDFAAQTGDPTGTGQGGESVFSLLGKEKGAPRYFPAEIHPRLKHTARGTVSMAVATAASDSESAAGGVSGSQFFITLADGLDYLDGQYTVFGQVVEGLDVLDKINDAHCDDQHRPYRDIRIRHTILLDDPFPDPNGLQVPDASPVPTAEQLATVRLAEDESLDDPAGMTAEELAAAERRREAQARALTLEMVGDLPFADIKPPEDVLFICKLNPVTRDEDLELIFSRFGTIASCEVIRDRKTGESLCYAFVEFENREHAEEAYFKMDNVLVDDRRIKVDFSQSVSKLHGQWAAARRERSGGFGDRKLAMKRQGRADADRYEMVFDTTNTSAATDHARNTRSSRTRSRSRDRSPDRRRDRDRRSERDYGRNSYNHGDSGRHHRSNRYDDRSNESRYRDRNSRPGR</sequence>
<comment type="similarity">
    <text evidence="4 10">Belongs to the cyclophilin-type PPIase family. PPIL4 subfamily.</text>
</comment>
<dbReference type="GO" id="GO:0003755">
    <property type="term" value="F:peptidyl-prolyl cis-trans isomerase activity"/>
    <property type="evidence" value="ECO:0007669"/>
    <property type="project" value="UniProtKB-UniRule"/>
</dbReference>
<proteinExistence type="inferred from homology"/>
<dbReference type="SUPFAM" id="SSF50891">
    <property type="entry name" value="Cyclophilin-like"/>
    <property type="match status" value="1"/>
</dbReference>
<evidence type="ECO:0000256" key="3">
    <source>
        <dbReference type="ARBA" id="ARBA00004123"/>
    </source>
</evidence>
<dbReference type="FunFam" id="2.40.100.10:FF:000015">
    <property type="entry name" value="Peptidyl-prolyl cis-trans isomerase"/>
    <property type="match status" value="1"/>
</dbReference>
<feature type="compositionally biased region" description="Basic and acidic residues" evidence="11">
    <location>
        <begin position="393"/>
        <end position="414"/>
    </location>
</feature>
<dbReference type="InterPro" id="IPR035538">
    <property type="entry name" value="Cyclophilin_PPIL4"/>
</dbReference>
<dbReference type="AlphaFoldDB" id="A0A4P9XNC9"/>
<organism evidence="14 15">
    <name type="scientific">Thamnocephalis sphaerospora</name>
    <dbReference type="NCBI Taxonomy" id="78915"/>
    <lineage>
        <taxon>Eukaryota</taxon>
        <taxon>Fungi</taxon>
        <taxon>Fungi incertae sedis</taxon>
        <taxon>Zoopagomycota</taxon>
        <taxon>Zoopagomycotina</taxon>
        <taxon>Zoopagomycetes</taxon>
        <taxon>Zoopagales</taxon>
        <taxon>Sigmoideomycetaceae</taxon>
        <taxon>Thamnocephalis</taxon>
    </lineage>
</organism>
<dbReference type="InterPro" id="IPR029000">
    <property type="entry name" value="Cyclophilin-like_dom_sf"/>
</dbReference>